<feature type="transmembrane region" description="Helical" evidence="7">
    <location>
        <begin position="245"/>
        <end position="264"/>
    </location>
</feature>
<comment type="similarity">
    <text evidence="7">Belongs to the binding-protein-dependent transport system permease family.</text>
</comment>
<feature type="transmembrane region" description="Helical" evidence="7">
    <location>
        <begin position="186"/>
        <end position="207"/>
    </location>
</feature>
<dbReference type="PANTHER" id="PTHR32243:SF18">
    <property type="entry name" value="INNER MEMBRANE ABC TRANSPORTER PERMEASE PROTEIN YCJP"/>
    <property type="match status" value="1"/>
</dbReference>
<dbReference type="Proteomes" id="UP001523566">
    <property type="component" value="Unassembled WGS sequence"/>
</dbReference>
<evidence type="ECO:0000256" key="1">
    <source>
        <dbReference type="ARBA" id="ARBA00004651"/>
    </source>
</evidence>
<feature type="transmembrane region" description="Helical" evidence="7">
    <location>
        <begin position="77"/>
        <end position="98"/>
    </location>
</feature>
<evidence type="ECO:0000256" key="2">
    <source>
        <dbReference type="ARBA" id="ARBA00022448"/>
    </source>
</evidence>
<dbReference type="RefSeq" id="WP_262065280.1">
    <property type="nucleotide sequence ID" value="NZ_JAMXOD010000003.1"/>
</dbReference>
<keyword evidence="6 7" id="KW-0472">Membrane</keyword>
<name>A0ABT1E7A8_9FIRM</name>
<dbReference type="SUPFAM" id="SSF161098">
    <property type="entry name" value="MetI-like"/>
    <property type="match status" value="1"/>
</dbReference>
<dbReference type="Pfam" id="PF00528">
    <property type="entry name" value="BPD_transp_1"/>
    <property type="match status" value="1"/>
</dbReference>
<dbReference type="EMBL" id="JAMZFW010000003">
    <property type="protein sequence ID" value="MCP1101499.1"/>
    <property type="molecule type" value="Genomic_DNA"/>
</dbReference>
<feature type="transmembrane region" description="Helical" evidence="7">
    <location>
        <begin position="12"/>
        <end position="33"/>
    </location>
</feature>
<feature type="domain" description="ABC transmembrane type-1" evidence="8">
    <location>
        <begin position="73"/>
        <end position="264"/>
    </location>
</feature>
<comment type="caution">
    <text evidence="9">The sequence shown here is derived from an EMBL/GenBank/DDBJ whole genome shotgun (WGS) entry which is preliminary data.</text>
</comment>
<proteinExistence type="inferred from homology"/>
<dbReference type="InterPro" id="IPR050901">
    <property type="entry name" value="BP-dep_ABC_trans_perm"/>
</dbReference>
<comment type="subcellular location">
    <subcellularLocation>
        <location evidence="1 7">Cell membrane</location>
        <topology evidence="1 7">Multi-pass membrane protein</topology>
    </subcellularLocation>
</comment>
<organism evidence="9 10">
    <name type="scientific">Aequitasia blattaphilus</name>
    <dbReference type="NCBI Taxonomy" id="2949332"/>
    <lineage>
        <taxon>Bacteria</taxon>
        <taxon>Bacillati</taxon>
        <taxon>Bacillota</taxon>
        <taxon>Clostridia</taxon>
        <taxon>Lachnospirales</taxon>
        <taxon>Lachnospiraceae</taxon>
        <taxon>Aequitasia</taxon>
    </lineage>
</organism>
<dbReference type="PANTHER" id="PTHR32243">
    <property type="entry name" value="MALTOSE TRANSPORT SYSTEM PERMEASE-RELATED"/>
    <property type="match status" value="1"/>
</dbReference>
<evidence type="ECO:0000256" key="5">
    <source>
        <dbReference type="ARBA" id="ARBA00022989"/>
    </source>
</evidence>
<dbReference type="InterPro" id="IPR000515">
    <property type="entry name" value="MetI-like"/>
</dbReference>
<keyword evidence="10" id="KW-1185">Reference proteome</keyword>
<evidence type="ECO:0000313" key="10">
    <source>
        <dbReference type="Proteomes" id="UP001523566"/>
    </source>
</evidence>
<evidence type="ECO:0000259" key="8">
    <source>
        <dbReference type="PROSITE" id="PS50928"/>
    </source>
</evidence>
<reference evidence="9 10" key="1">
    <citation type="journal article" date="2022" name="Genome Biol. Evol.">
        <title>Host diet, physiology and behaviors set the stage for Lachnospiraceae cladogenesis.</title>
        <authorList>
            <person name="Vera-Ponce De Leon A."/>
            <person name="Schneider M."/>
            <person name="Jahnes B.C."/>
            <person name="Sadowski V."/>
            <person name="Camuy-Velez L.A."/>
            <person name="Duan J."/>
            <person name="Sabree Z.L."/>
        </authorList>
    </citation>
    <scope>NUCLEOTIDE SEQUENCE [LARGE SCALE GENOMIC DNA]</scope>
    <source>
        <strain evidence="9 10">PAL113</strain>
    </source>
</reference>
<gene>
    <name evidence="9" type="ORF">NK125_03605</name>
</gene>
<evidence type="ECO:0000256" key="6">
    <source>
        <dbReference type="ARBA" id="ARBA00023136"/>
    </source>
</evidence>
<feature type="transmembrane region" description="Helical" evidence="7">
    <location>
        <begin position="110"/>
        <end position="129"/>
    </location>
</feature>
<evidence type="ECO:0000256" key="4">
    <source>
        <dbReference type="ARBA" id="ARBA00022692"/>
    </source>
</evidence>
<keyword evidence="4 7" id="KW-0812">Transmembrane</keyword>
<keyword evidence="3" id="KW-1003">Cell membrane</keyword>
<accession>A0ABT1E7A8</accession>
<keyword evidence="2 7" id="KW-0813">Transport</keyword>
<evidence type="ECO:0000256" key="7">
    <source>
        <dbReference type="RuleBase" id="RU363032"/>
    </source>
</evidence>
<dbReference type="CDD" id="cd06261">
    <property type="entry name" value="TM_PBP2"/>
    <property type="match status" value="1"/>
</dbReference>
<dbReference type="InterPro" id="IPR035906">
    <property type="entry name" value="MetI-like_sf"/>
</dbReference>
<evidence type="ECO:0000313" key="9">
    <source>
        <dbReference type="EMBL" id="MCP1101499.1"/>
    </source>
</evidence>
<sequence>MKKRKKKSPLGIFRWVLTGIVSFIILFPLYWVFISSITPKQDLFNAPIKYIPENPTLENYIRLFTQMKLGEKIKNTGIITFFALLVSTIICLMAAYAFTRYVSKGLKMAYGALVASALVPGIVTARPLYDLFKMFGLVDTFPGLVVLYTSALIPFTMIILGNFLGEIPVTLDEAAEVDGANMWQKLFLITLPLMKPAIATILIINFITCLNDLFTPLFFSQRIEVLSVAITTLPREMSYSMPWELVSTMGWIILCPIIIFVLFFEKQIMEGIMAGGVKQ</sequence>
<feature type="transmembrane region" description="Helical" evidence="7">
    <location>
        <begin position="141"/>
        <end position="165"/>
    </location>
</feature>
<protein>
    <submittedName>
        <fullName evidence="9">Carbohydrate ABC transporter permease</fullName>
    </submittedName>
</protein>
<keyword evidence="5 7" id="KW-1133">Transmembrane helix</keyword>
<evidence type="ECO:0000256" key="3">
    <source>
        <dbReference type="ARBA" id="ARBA00022475"/>
    </source>
</evidence>
<dbReference type="PROSITE" id="PS50928">
    <property type="entry name" value="ABC_TM1"/>
    <property type="match status" value="1"/>
</dbReference>
<dbReference type="Gene3D" id="1.10.3720.10">
    <property type="entry name" value="MetI-like"/>
    <property type="match status" value="1"/>
</dbReference>